<keyword evidence="1" id="KW-0812">Transmembrane</keyword>
<sequence>MTAWAFRLRASLQALPPSQVALLLSVGLVLGVFPIMGCPTILCLLAAGGLRLNIAALQLLNNISSQLQFALLLPLARAGAWICRGAAAPGASLASNLGTGALHAVVGWTCICIPLGLVLYFTLVVVMRIGRTMCFNSVKSPA</sequence>
<keyword evidence="1" id="KW-0472">Membrane</keyword>
<dbReference type="InParanoid" id="Q023T5"/>
<evidence type="ECO:0000313" key="3">
    <source>
        <dbReference type="EMBL" id="ABJ83755.1"/>
    </source>
</evidence>
<gene>
    <name evidence="3" type="ordered locus">Acid_2767</name>
</gene>
<dbReference type="Pfam" id="PF09835">
    <property type="entry name" value="DUF2062"/>
    <property type="match status" value="1"/>
</dbReference>
<feature type="transmembrane region" description="Helical" evidence="1">
    <location>
        <begin position="102"/>
        <end position="126"/>
    </location>
</feature>
<proteinExistence type="predicted"/>
<name>Q023T5_SOLUE</name>
<dbReference type="AlphaFoldDB" id="Q023T5"/>
<dbReference type="EMBL" id="CP000473">
    <property type="protein sequence ID" value="ABJ83755.1"/>
    <property type="molecule type" value="Genomic_DNA"/>
</dbReference>
<reference evidence="3" key="1">
    <citation type="submission" date="2006-10" db="EMBL/GenBank/DDBJ databases">
        <title>Complete sequence of Solibacter usitatus Ellin6076.</title>
        <authorList>
            <consortium name="US DOE Joint Genome Institute"/>
            <person name="Copeland A."/>
            <person name="Lucas S."/>
            <person name="Lapidus A."/>
            <person name="Barry K."/>
            <person name="Detter J.C."/>
            <person name="Glavina del Rio T."/>
            <person name="Hammon N."/>
            <person name="Israni S."/>
            <person name="Dalin E."/>
            <person name="Tice H."/>
            <person name="Pitluck S."/>
            <person name="Thompson L.S."/>
            <person name="Brettin T."/>
            <person name="Bruce D."/>
            <person name="Han C."/>
            <person name="Tapia R."/>
            <person name="Gilna P."/>
            <person name="Schmutz J."/>
            <person name="Larimer F."/>
            <person name="Land M."/>
            <person name="Hauser L."/>
            <person name="Kyrpides N."/>
            <person name="Mikhailova N."/>
            <person name="Janssen P.H."/>
            <person name="Kuske C.R."/>
            <person name="Richardson P."/>
        </authorList>
    </citation>
    <scope>NUCLEOTIDE SEQUENCE</scope>
    <source>
        <strain evidence="3">Ellin6076</strain>
    </source>
</reference>
<feature type="transmembrane region" description="Helical" evidence="1">
    <location>
        <begin position="20"/>
        <end position="47"/>
    </location>
</feature>
<dbReference type="KEGG" id="sus:Acid_2767"/>
<dbReference type="OrthoDB" id="9969642at2"/>
<protein>
    <recommendedName>
        <fullName evidence="2">DUF2062 domain-containing protein</fullName>
    </recommendedName>
</protein>
<dbReference type="STRING" id="234267.Acid_2767"/>
<evidence type="ECO:0000256" key="1">
    <source>
        <dbReference type="SAM" id="Phobius"/>
    </source>
</evidence>
<keyword evidence="1" id="KW-1133">Transmembrane helix</keyword>
<dbReference type="HOGENOM" id="CLU_1814568_0_0_0"/>
<accession>Q023T5</accession>
<feature type="domain" description="DUF2062" evidence="2">
    <location>
        <begin position="8"/>
        <end position="130"/>
    </location>
</feature>
<evidence type="ECO:0000259" key="2">
    <source>
        <dbReference type="Pfam" id="PF09835"/>
    </source>
</evidence>
<dbReference type="InterPro" id="IPR018639">
    <property type="entry name" value="DUF2062"/>
</dbReference>
<organism evidence="3">
    <name type="scientific">Solibacter usitatus (strain Ellin6076)</name>
    <dbReference type="NCBI Taxonomy" id="234267"/>
    <lineage>
        <taxon>Bacteria</taxon>
        <taxon>Pseudomonadati</taxon>
        <taxon>Acidobacteriota</taxon>
        <taxon>Terriglobia</taxon>
        <taxon>Bryobacterales</taxon>
        <taxon>Solibacteraceae</taxon>
        <taxon>Candidatus Solibacter</taxon>
    </lineage>
</organism>